<dbReference type="NCBIfam" id="TIGR04379">
    <property type="entry name" value="myo_inos_iolE"/>
    <property type="match status" value="1"/>
</dbReference>
<feature type="domain" description="Xylose isomerase-like TIM barrel" evidence="5">
    <location>
        <begin position="39"/>
        <end position="294"/>
    </location>
</feature>
<dbReference type="Gene3D" id="3.20.20.150">
    <property type="entry name" value="Divalent-metal-dependent TIM barrel enzymes"/>
    <property type="match status" value="1"/>
</dbReference>
<dbReference type="PANTHER" id="PTHR12110:SF41">
    <property type="entry name" value="INOSOSE DEHYDRATASE"/>
    <property type="match status" value="1"/>
</dbReference>
<dbReference type="RefSeq" id="WP_036179417.1">
    <property type="nucleotide sequence ID" value="NZ_AVCZ01000049.1"/>
</dbReference>
<dbReference type="InterPro" id="IPR023952">
    <property type="entry name" value="IolE"/>
</dbReference>
<evidence type="ECO:0000256" key="3">
    <source>
        <dbReference type="ARBA" id="ARBA00023285"/>
    </source>
</evidence>
<dbReference type="EC" id="4.2.1.44" evidence="4"/>
<keyword evidence="7" id="KW-1185">Reference proteome</keyword>
<dbReference type="EMBL" id="JPVQ01000049">
    <property type="protein sequence ID" value="KGR89358.1"/>
    <property type="molecule type" value="Genomic_DNA"/>
</dbReference>
<comment type="function">
    <text evidence="4">Catalyzes the dehydration of inosose (2-keto-myo-inositol, 2KMI or 2,4,6/3,5-pentahydroxycyclohexanone) to 3D-(3,5/4)-trihydroxycyclohexane-1,2-dione (D-2,3-diketo-4-deoxy-epi-inositol).</text>
</comment>
<evidence type="ECO:0000259" key="5">
    <source>
        <dbReference type="Pfam" id="PF01261"/>
    </source>
</evidence>
<keyword evidence="2 4" id="KW-0456">Lyase</keyword>
<dbReference type="HAMAP" id="MF_01672">
    <property type="entry name" value="IolE"/>
    <property type="match status" value="1"/>
</dbReference>
<comment type="caution">
    <text evidence="6">The sequence shown here is derived from an EMBL/GenBank/DDBJ whole genome shotgun (WGS) entry which is preliminary data.</text>
</comment>
<dbReference type="InterPro" id="IPR036237">
    <property type="entry name" value="Xyl_isomerase-like_sf"/>
</dbReference>
<dbReference type="Pfam" id="PF01261">
    <property type="entry name" value="AP_endonuc_2"/>
    <property type="match status" value="1"/>
</dbReference>
<dbReference type="OrthoDB" id="9779184at2"/>
<comment type="similarity">
    <text evidence="4">Belongs to the IolE/MocC family.</text>
</comment>
<sequence>MLHNHSIKLGIAPIGWTNDDLPELGGHIPFEQCISEMALAGYVGCEVGNKFPRDTKTLHHALELRGLSIAAAWFSAYLTTKPYEETEIAFIAHRDFLHEMGAKHIVISEQGHSIQGDLNISIFEGKPIFSEKEWNLLVEGLDRLGRLAKEKNMTLVYHHHMGTGVQTEEEINQLMKRTNPNVMSLLYDCGHLYFAGEDYLRVLQNYIDRIAHIHFKDVRNVVLKSVKEQKLSFLQGIKAGVFTVPGDGDIDFKPIIQLIAQSNYEGWIIVEAEQDPAKANPFEYAKNARQYIREIAGL</sequence>
<dbReference type="GO" id="GO:0019310">
    <property type="term" value="P:inositol catabolic process"/>
    <property type="evidence" value="ECO:0007669"/>
    <property type="project" value="UniProtKB-UniRule"/>
</dbReference>
<dbReference type="SUPFAM" id="SSF51658">
    <property type="entry name" value="Xylose isomerase-like"/>
    <property type="match status" value="1"/>
</dbReference>
<comment type="catalytic activity">
    <reaction evidence="4">
        <text>scyllo-inosose = 3D-3,5/4-trihydroxycyclohexane-1,2-dione + H2O</text>
        <dbReference type="Rhea" id="RHEA:14065"/>
        <dbReference type="ChEBI" id="CHEBI:15377"/>
        <dbReference type="ChEBI" id="CHEBI:17811"/>
        <dbReference type="ChEBI" id="CHEBI:28446"/>
        <dbReference type="EC" id="4.2.1.44"/>
    </reaction>
</comment>
<dbReference type="eggNOG" id="COG1082">
    <property type="taxonomic scope" value="Bacteria"/>
</dbReference>
<dbReference type="Proteomes" id="UP000030595">
    <property type="component" value="Unassembled WGS sequence"/>
</dbReference>
<gene>
    <name evidence="4" type="primary">iolE</name>
    <name evidence="6" type="ORF">CD30_17250</name>
</gene>
<keyword evidence="1 4" id="KW-0464">Manganese</keyword>
<evidence type="ECO:0000256" key="1">
    <source>
        <dbReference type="ARBA" id="ARBA00023211"/>
    </source>
</evidence>
<dbReference type="UniPathway" id="UPA00076">
    <property type="reaction ID" value="UER00144"/>
</dbReference>
<dbReference type="GO" id="GO:0050114">
    <property type="term" value="F:myo-inosose-2 dehydratase activity"/>
    <property type="evidence" value="ECO:0007669"/>
    <property type="project" value="UniProtKB-UniRule"/>
</dbReference>
<dbReference type="InterPro" id="IPR050312">
    <property type="entry name" value="IolE/XylAMocC-like"/>
</dbReference>
<evidence type="ECO:0000313" key="7">
    <source>
        <dbReference type="Proteomes" id="UP000030595"/>
    </source>
</evidence>
<comment type="pathway">
    <text evidence="4">Polyol metabolism; myo-inositol degradation into acetyl-CoA; acetyl-CoA from myo-inositol: step 2/7.</text>
</comment>
<evidence type="ECO:0000256" key="4">
    <source>
        <dbReference type="HAMAP-Rule" id="MF_01672"/>
    </source>
</evidence>
<reference evidence="6 7" key="1">
    <citation type="submission" date="2014-02" db="EMBL/GenBank/DDBJ databases">
        <title>Draft genome sequence of Lysinibacillus massiliensis CCUG 49529.</title>
        <authorList>
            <person name="Zhang F."/>
            <person name="Wang G."/>
            <person name="Zhang L."/>
        </authorList>
    </citation>
    <scope>NUCLEOTIDE SEQUENCE [LARGE SCALE GENOMIC DNA]</scope>
    <source>
        <strain evidence="6 7">CCUG 49529</strain>
    </source>
</reference>
<accession>A0A0A3J2G7</accession>
<name>A0A0A3J2G7_9BACL</name>
<comment type="cofactor">
    <cofactor evidence="4">
        <name>Co(2+)</name>
        <dbReference type="ChEBI" id="CHEBI:48828"/>
    </cofactor>
    <cofactor evidence="4">
        <name>Mn(2+)</name>
        <dbReference type="ChEBI" id="CHEBI:29035"/>
    </cofactor>
</comment>
<protein>
    <recommendedName>
        <fullName evidence="4">Inosose dehydratase</fullName>
        <ecNumber evidence="4">4.2.1.44</ecNumber>
    </recommendedName>
    <alternativeName>
        <fullName evidence="4">2-keto-myo-inositol dehydratase</fullName>
        <shortName evidence="4">2KMI dehydratase</shortName>
    </alternativeName>
</protein>
<comment type="cofactor">
    <cofactor evidence="4">
        <name>glutathione</name>
        <dbReference type="ChEBI" id="CHEBI:57925"/>
    </cofactor>
</comment>
<proteinExistence type="inferred from homology"/>
<dbReference type="InterPro" id="IPR030823">
    <property type="entry name" value="IolE/MocC"/>
</dbReference>
<dbReference type="InterPro" id="IPR013022">
    <property type="entry name" value="Xyl_isomerase-like_TIM-brl"/>
</dbReference>
<dbReference type="GO" id="GO:0030145">
    <property type="term" value="F:manganese ion binding"/>
    <property type="evidence" value="ECO:0007669"/>
    <property type="project" value="UniProtKB-UniRule"/>
</dbReference>
<organism evidence="6 7">
    <name type="scientific">Ureibacillus massiliensis 4400831 = CIP 108448 = CCUG 49529</name>
    <dbReference type="NCBI Taxonomy" id="1211035"/>
    <lineage>
        <taxon>Bacteria</taxon>
        <taxon>Bacillati</taxon>
        <taxon>Bacillota</taxon>
        <taxon>Bacilli</taxon>
        <taxon>Bacillales</taxon>
        <taxon>Caryophanaceae</taxon>
        <taxon>Ureibacillus</taxon>
    </lineage>
</organism>
<dbReference type="AlphaFoldDB" id="A0A0A3J2G7"/>
<dbReference type="PANTHER" id="PTHR12110">
    <property type="entry name" value="HYDROXYPYRUVATE ISOMERASE"/>
    <property type="match status" value="1"/>
</dbReference>
<keyword evidence="3 4" id="KW-0170">Cobalt</keyword>
<evidence type="ECO:0000256" key="2">
    <source>
        <dbReference type="ARBA" id="ARBA00023239"/>
    </source>
</evidence>
<evidence type="ECO:0000313" key="6">
    <source>
        <dbReference type="EMBL" id="KGR89358.1"/>
    </source>
</evidence>